<dbReference type="Pfam" id="PF00384">
    <property type="entry name" value="Molybdopterin"/>
    <property type="match status" value="1"/>
</dbReference>
<comment type="caution">
    <text evidence="9">The sequence shown here is derived from an EMBL/GenBank/DDBJ whole genome shotgun (WGS) entry which is preliminary data.</text>
</comment>
<keyword evidence="7" id="KW-0411">Iron-sulfur</keyword>
<dbReference type="PROSITE" id="PS00490">
    <property type="entry name" value="MOLYBDOPTERIN_PROK_2"/>
    <property type="match status" value="1"/>
</dbReference>
<evidence type="ECO:0000256" key="3">
    <source>
        <dbReference type="ARBA" id="ARBA00022505"/>
    </source>
</evidence>
<keyword evidence="3" id="KW-0500">Molybdenum</keyword>
<dbReference type="InterPro" id="IPR009010">
    <property type="entry name" value="Asp_de-COase-like_dom_sf"/>
</dbReference>
<evidence type="ECO:0000256" key="7">
    <source>
        <dbReference type="ARBA" id="ARBA00023014"/>
    </source>
</evidence>
<dbReference type="CDD" id="cd02786">
    <property type="entry name" value="MopB_CT_3"/>
    <property type="match status" value="1"/>
</dbReference>
<dbReference type="EMBL" id="JAFHAP010000011">
    <property type="protein sequence ID" value="MBN2910454.1"/>
    <property type="molecule type" value="Genomic_DNA"/>
</dbReference>
<dbReference type="CDD" id="cd02766">
    <property type="entry name" value="MopB_3"/>
    <property type="match status" value="1"/>
</dbReference>
<dbReference type="Pfam" id="PF01568">
    <property type="entry name" value="Molydop_binding"/>
    <property type="match status" value="1"/>
</dbReference>
<dbReference type="InterPro" id="IPR006655">
    <property type="entry name" value="Mopterin_OxRdtase_prok_CS"/>
</dbReference>
<dbReference type="RefSeq" id="WP_205496418.1">
    <property type="nucleotide sequence ID" value="NZ_JAFHAP010000011.1"/>
</dbReference>
<keyword evidence="4" id="KW-0479">Metal-binding</keyword>
<evidence type="ECO:0000259" key="8">
    <source>
        <dbReference type="PROSITE" id="PS51669"/>
    </source>
</evidence>
<dbReference type="InterPro" id="IPR006656">
    <property type="entry name" value="Mopterin_OxRdtase"/>
</dbReference>
<protein>
    <submittedName>
        <fullName evidence="9">Molybdopterin oxidoreductase family protein</fullName>
    </submittedName>
</protein>
<sequence>MWKKAGGRNVSPSTREIFRSVCPLDCPDTCGLRVTVEDGRITRVTGDPDHPITRGVICHKVRYFPARVHHPERLLYPMRRTGRKGEGKFERITWEEALDEITSRMKNLIAEYGAESILPYSYYGNMGLVNNGTMDRRFFHRLGATRLERTICNAAGSQGFRATMGIKGAIDPEDTVHSRYIIVWGGNIVSTNMHQVMLFEQARKQGAKIVVIDVHRNQTARWADEFVQLYPGTDAALALGMMHVLERENLIDEAFLRDHTVGWEQLKERLKTYPPERVSRITGVPKETIIRLAREYGKTSPSLIRIGNGLQHHDNGGMIVRTITCLPALTGQWQYKGGGALKENGLVQVDTDKLERPDLLPDPDVRSINMIQLGSALLEADPPIRMLFVYNSNPAAVAPSQEKVLRGLAREDLFTVVHDLFLTDTARYADLVLPATSHFENLDVYKSYWHMYVQVARPILPPQGEAWSNYKLFRTLAKRMGFTEPCFDDTEEDLIRQVLDNPENPCLSRIDFDELMEKEIVKLDLSENAAFPERLQRGIRIQLFNESLRAQGLDPLPAHIALKEGTDGERNAKDPDTFMLISPPNHQYLNSSMGNIPKLQKMEGRPTLQIHPKDAERKGIVDGSLVRIRNERGSCTLTAKVTDAVLPGVLVSMGLWWLSSYPDGKGINQLTPDREADMGGGAVFFSTAVQLEKAE</sequence>
<evidence type="ECO:0000256" key="5">
    <source>
        <dbReference type="ARBA" id="ARBA00023002"/>
    </source>
</evidence>
<evidence type="ECO:0000256" key="2">
    <source>
        <dbReference type="ARBA" id="ARBA00010312"/>
    </source>
</evidence>
<name>A0ABS2WM22_9BACL</name>
<dbReference type="Proteomes" id="UP001177120">
    <property type="component" value="Unassembled WGS sequence"/>
</dbReference>
<dbReference type="InterPro" id="IPR050612">
    <property type="entry name" value="Prok_Mopterin_Oxidored"/>
</dbReference>
<evidence type="ECO:0000256" key="4">
    <source>
        <dbReference type="ARBA" id="ARBA00022723"/>
    </source>
</evidence>
<dbReference type="Gene3D" id="3.40.228.10">
    <property type="entry name" value="Dimethylsulfoxide Reductase, domain 2"/>
    <property type="match status" value="1"/>
</dbReference>
<gene>
    <name evidence="9" type="ORF">JQC72_13185</name>
</gene>
<keyword evidence="10" id="KW-1185">Reference proteome</keyword>
<organism evidence="9 10">
    <name type="scientific">Polycladomyces zharkentensis</name>
    <dbReference type="NCBI Taxonomy" id="2807616"/>
    <lineage>
        <taxon>Bacteria</taxon>
        <taxon>Bacillati</taxon>
        <taxon>Bacillota</taxon>
        <taxon>Bacilli</taxon>
        <taxon>Bacillales</taxon>
        <taxon>Thermoactinomycetaceae</taxon>
        <taxon>Polycladomyces</taxon>
    </lineage>
</organism>
<dbReference type="Pfam" id="PF04879">
    <property type="entry name" value="Molybdop_Fe4S4"/>
    <property type="match status" value="1"/>
</dbReference>
<dbReference type="PANTHER" id="PTHR43742">
    <property type="entry name" value="TRIMETHYLAMINE-N-OXIDE REDUCTASE"/>
    <property type="match status" value="1"/>
</dbReference>
<dbReference type="PANTHER" id="PTHR43742:SF6">
    <property type="entry name" value="OXIDOREDUCTASE YYAE-RELATED"/>
    <property type="match status" value="1"/>
</dbReference>
<dbReference type="Gene3D" id="2.20.25.90">
    <property type="entry name" value="ADC-like domains"/>
    <property type="match status" value="1"/>
</dbReference>
<dbReference type="PROSITE" id="PS51669">
    <property type="entry name" value="4FE4S_MOW_BIS_MGD"/>
    <property type="match status" value="1"/>
</dbReference>
<dbReference type="Gene3D" id="3.30.2070.10">
    <property type="entry name" value="Formate dehydrogenase/DMSO reductase"/>
    <property type="match status" value="1"/>
</dbReference>
<dbReference type="InterPro" id="IPR037920">
    <property type="entry name" value="YoaE_C"/>
</dbReference>
<comment type="cofactor">
    <cofactor evidence="1">
        <name>Mo-bis(molybdopterin guanine dinucleotide)</name>
        <dbReference type="ChEBI" id="CHEBI:60539"/>
    </cofactor>
</comment>
<evidence type="ECO:0000256" key="6">
    <source>
        <dbReference type="ARBA" id="ARBA00023004"/>
    </source>
</evidence>
<evidence type="ECO:0000256" key="1">
    <source>
        <dbReference type="ARBA" id="ARBA00001942"/>
    </source>
</evidence>
<feature type="domain" description="4Fe-4S Mo/W bis-MGD-type" evidence="8">
    <location>
        <begin position="15"/>
        <end position="72"/>
    </location>
</feature>
<evidence type="ECO:0000313" key="10">
    <source>
        <dbReference type="Proteomes" id="UP001177120"/>
    </source>
</evidence>
<reference evidence="9" key="1">
    <citation type="journal article" date="2024" name="Int. J. Syst. Evol. Microbiol.">
        <title>Polycladomyces zharkentensis sp. nov., a novel thermophilic cellulose- and starch-degrading member of the Bacillota from a geothermal aquifer in Kazakhstan.</title>
        <authorList>
            <person name="Mashzhan A."/>
            <person name="Kistaubayeva A."/>
            <person name="Javier-Lopez R."/>
            <person name="Bissenova U."/>
            <person name="Bissenbay A."/>
            <person name="Birkeland N.K."/>
        </authorList>
    </citation>
    <scope>NUCLEOTIDE SEQUENCE</scope>
    <source>
        <strain evidence="9">ZKZ2T</strain>
    </source>
</reference>
<dbReference type="SUPFAM" id="SSF53706">
    <property type="entry name" value="Formate dehydrogenase/DMSO reductase, domains 1-3"/>
    <property type="match status" value="1"/>
</dbReference>
<dbReference type="SMART" id="SM00926">
    <property type="entry name" value="Molybdop_Fe4S4"/>
    <property type="match status" value="1"/>
</dbReference>
<keyword evidence="5" id="KW-0560">Oxidoreductase</keyword>
<evidence type="ECO:0000313" key="9">
    <source>
        <dbReference type="EMBL" id="MBN2910454.1"/>
    </source>
</evidence>
<dbReference type="InterPro" id="IPR006657">
    <property type="entry name" value="MoPterin_dinucl-bd_dom"/>
</dbReference>
<keyword evidence="6" id="KW-0408">Iron</keyword>
<comment type="similarity">
    <text evidence="2">Belongs to the prokaryotic molybdopterin-containing oxidoreductase family.</text>
</comment>
<accession>A0ABS2WM22</accession>
<dbReference type="Gene3D" id="3.40.50.740">
    <property type="match status" value="1"/>
</dbReference>
<dbReference type="Gene3D" id="2.40.40.20">
    <property type="match status" value="1"/>
</dbReference>
<dbReference type="SUPFAM" id="SSF50692">
    <property type="entry name" value="ADC-like"/>
    <property type="match status" value="1"/>
</dbReference>
<proteinExistence type="inferred from homology"/>
<dbReference type="InterPro" id="IPR006963">
    <property type="entry name" value="Mopterin_OxRdtase_4Fe-4S_dom"/>
</dbReference>